<comment type="caution">
    <text evidence="2">The sequence shown here is derived from an EMBL/GenBank/DDBJ whole genome shotgun (WGS) entry which is preliminary data.</text>
</comment>
<organism evidence="2 3">
    <name type="scientific">Paramuricea clavata</name>
    <name type="common">Red gorgonian</name>
    <name type="synonym">Violescent sea-whip</name>
    <dbReference type="NCBI Taxonomy" id="317549"/>
    <lineage>
        <taxon>Eukaryota</taxon>
        <taxon>Metazoa</taxon>
        <taxon>Cnidaria</taxon>
        <taxon>Anthozoa</taxon>
        <taxon>Octocorallia</taxon>
        <taxon>Malacalcyonacea</taxon>
        <taxon>Plexauridae</taxon>
        <taxon>Paramuricea</taxon>
    </lineage>
</organism>
<keyword evidence="3" id="KW-1185">Reference proteome</keyword>
<name>A0A6S7H235_PARCT</name>
<proteinExistence type="predicted"/>
<dbReference type="InterPro" id="IPR025048">
    <property type="entry name" value="DUF3987"/>
</dbReference>
<dbReference type="Proteomes" id="UP001152795">
    <property type="component" value="Unassembled WGS sequence"/>
</dbReference>
<accession>A0A6S7H235</accession>
<dbReference type="EMBL" id="CACRXK020003659">
    <property type="protein sequence ID" value="CAB3999735.1"/>
    <property type="molecule type" value="Genomic_DNA"/>
</dbReference>
<sequence length="346" mass="38818">MKRLLQCYDGSHWYESKGNTNKRMGVPSAALALSCFTQPNAFLRLVMPKLVSNSNGLLDRFLVCLPFAKSAPISERIEASKKLKETNLTSLEKLYERIYAKHNNSDNVVYSLEEEALDIYVRHSQNNQSPQDGADGNAKNDKNIIRLAAIIHVFFNILEQALDQRVQEVPINISAQTLTAAIALAGYFEKQRAILKQAAKLGEVETKSSIGPEEIQEAIILHPGPFVTAKLVYRKFSSRIRPDTEAVKNEMSYLEEIGLGKMAQVDRSDFFFKTLPTDVQNDSLSKFGISSEEYKDIFNNVDSALTDRQRLRAEISDPNEQFAQYTASQEEQLPIGLGNDDESAES</sequence>
<feature type="compositionally biased region" description="Polar residues" evidence="1">
    <location>
        <begin position="318"/>
        <end position="331"/>
    </location>
</feature>
<evidence type="ECO:0000256" key="1">
    <source>
        <dbReference type="SAM" id="MobiDB-lite"/>
    </source>
</evidence>
<dbReference type="AlphaFoldDB" id="A0A6S7H235"/>
<gene>
    <name evidence="2" type="ORF">PACLA_8A034454</name>
</gene>
<dbReference type="Pfam" id="PF13148">
    <property type="entry name" value="DUF3987"/>
    <property type="match status" value="1"/>
</dbReference>
<dbReference type="PROSITE" id="PS51257">
    <property type="entry name" value="PROKAR_LIPOPROTEIN"/>
    <property type="match status" value="1"/>
</dbReference>
<protein>
    <submittedName>
        <fullName evidence="2">Uncharacterized protein</fullName>
    </submittedName>
</protein>
<evidence type="ECO:0000313" key="3">
    <source>
        <dbReference type="Proteomes" id="UP001152795"/>
    </source>
</evidence>
<feature type="region of interest" description="Disordered" evidence="1">
    <location>
        <begin position="316"/>
        <end position="346"/>
    </location>
</feature>
<dbReference type="OrthoDB" id="5982168at2759"/>
<evidence type="ECO:0000313" key="2">
    <source>
        <dbReference type="EMBL" id="CAB3999735.1"/>
    </source>
</evidence>
<reference evidence="2" key="1">
    <citation type="submission" date="2020-04" db="EMBL/GenBank/DDBJ databases">
        <authorList>
            <person name="Alioto T."/>
            <person name="Alioto T."/>
            <person name="Gomez Garrido J."/>
        </authorList>
    </citation>
    <scope>NUCLEOTIDE SEQUENCE</scope>
    <source>
        <strain evidence="2">A484AB</strain>
    </source>
</reference>